<dbReference type="InterPro" id="IPR029044">
    <property type="entry name" value="Nucleotide-diphossugar_trans"/>
</dbReference>
<sequence length="337" mass="38408">MLLTICTIRQLPHALALGDSFCHHSANSADKPFVLIGLVDDPAHLPTDFVSPYPLLPIHELLTPTELTALSTVYTPTEFAAACKPLFITELFRRYPDADKVVYADPNIQFLGSFSPILDQLVTANAILTPFITSNPGDMRWPDEKFFQNIGLYSSDFLAFRRSDETDRLLTWWDNRVRERAYVDFCEGLCLDQLWLMHVPIFFRDVLVVKNPGWHVALWNLPERAIRQVENGWLVTGPGAQNQPLQFVNFKGLANPDEGFFPHQNRIHLSTRPEVVQLLTTYRQALIVHKKALVDASNPAYGKQPEPVILRGWRYATVQSLKRMTRFLDRVSIPALT</sequence>
<evidence type="ECO:0000313" key="2">
    <source>
        <dbReference type="Proteomes" id="UP001597512"/>
    </source>
</evidence>
<gene>
    <name evidence="1" type="ORF">ACFS25_22410</name>
</gene>
<dbReference type="RefSeq" id="WP_381505446.1">
    <property type="nucleotide sequence ID" value="NZ_JBHUOM010000023.1"/>
</dbReference>
<protein>
    <recommendedName>
        <fullName evidence="3">Glycosyl transferase</fullName>
    </recommendedName>
</protein>
<proteinExistence type="predicted"/>
<dbReference type="Proteomes" id="UP001597512">
    <property type="component" value="Unassembled WGS sequence"/>
</dbReference>
<evidence type="ECO:0008006" key="3">
    <source>
        <dbReference type="Google" id="ProtNLM"/>
    </source>
</evidence>
<organism evidence="1 2">
    <name type="scientific">Spirosoma flavum</name>
    <dbReference type="NCBI Taxonomy" id="2048557"/>
    <lineage>
        <taxon>Bacteria</taxon>
        <taxon>Pseudomonadati</taxon>
        <taxon>Bacteroidota</taxon>
        <taxon>Cytophagia</taxon>
        <taxon>Cytophagales</taxon>
        <taxon>Cytophagaceae</taxon>
        <taxon>Spirosoma</taxon>
    </lineage>
</organism>
<dbReference type="EMBL" id="JBHUOM010000023">
    <property type="protein sequence ID" value="MFD2936553.1"/>
    <property type="molecule type" value="Genomic_DNA"/>
</dbReference>
<keyword evidence="2" id="KW-1185">Reference proteome</keyword>
<accession>A0ABW6AQ71</accession>
<evidence type="ECO:0000313" key="1">
    <source>
        <dbReference type="EMBL" id="MFD2936553.1"/>
    </source>
</evidence>
<comment type="caution">
    <text evidence="1">The sequence shown here is derived from an EMBL/GenBank/DDBJ whole genome shotgun (WGS) entry which is preliminary data.</text>
</comment>
<name>A0ABW6AQ71_9BACT</name>
<dbReference type="SUPFAM" id="SSF53448">
    <property type="entry name" value="Nucleotide-diphospho-sugar transferases"/>
    <property type="match status" value="1"/>
</dbReference>
<reference evidence="2" key="1">
    <citation type="journal article" date="2019" name="Int. J. Syst. Evol. Microbiol.">
        <title>The Global Catalogue of Microorganisms (GCM) 10K type strain sequencing project: providing services to taxonomists for standard genome sequencing and annotation.</title>
        <authorList>
            <consortium name="The Broad Institute Genomics Platform"/>
            <consortium name="The Broad Institute Genome Sequencing Center for Infectious Disease"/>
            <person name="Wu L."/>
            <person name="Ma J."/>
        </authorList>
    </citation>
    <scope>NUCLEOTIDE SEQUENCE [LARGE SCALE GENOMIC DNA]</scope>
    <source>
        <strain evidence="2">KCTC 52490</strain>
    </source>
</reference>